<dbReference type="PANTHER" id="PTHR46825:SF9">
    <property type="entry name" value="BETA-LACTAMASE-RELATED DOMAIN-CONTAINING PROTEIN"/>
    <property type="match status" value="1"/>
</dbReference>
<dbReference type="Pfam" id="PF00144">
    <property type="entry name" value="Beta-lactamase"/>
    <property type="match status" value="1"/>
</dbReference>
<feature type="domain" description="Beta-lactamase-related" evidence="3">
    <location>
        <begin position="35"/>
        <end position="336"/>
    </location>
</feature>
<dbReference type="Proteomes" id="UP001501697">
    <property type="component" value="Unassembled WGS sequence"/>
</dbReference>
<keyword evidence="1" id="KW-0472">Membrane</keyword>
<keyword evidence="2" id="KW-0732">Signal</keyword>
<evidence type="ECO:0000313" key="4">
    <source>
        <dbReference type="EMBL" id="GAA3641729.1"/>
    </source>
</evidence>
<dbReference type="Gene3D" id="3.40.710.10">
    <property type="entry name" value="DD-peptidase/beta-lactamase superfamily"/>
    <property type="match status" value="1"/>
</dbReference>
<gene>
    <name evidence="4" type="ORF">GCM10022200_26890</name>
</gene>
<feature type="transmembrane region" description="Helical" evidence="1">
    <location>
        <begin position="441"/>
        <end position="460"/>
    </location>
</feature>
<keyword evidence="5" id="KW-1185">Reference proteome</keyword>
<evidence type="ECO:0000313" key="5">
    <source>
        <dbReference type="Proteomes" id="UP001501697"/>
    </source>
</evidence>
<sequence length="473" mass="49787">MVRLLAILALGIGAVLPASTPDPDVETTIAVELPASGAPGVAYAVVTDGEVSAGGAEGERLAGSGEALTAQTPFVIGSISKSFTALAIMQLVEAGEIDLDAPFSDYLTDFADGPAAGITVRQLLSHTSGYSTLQGNASHDGSDDTEALAQVVDGLVDLDPAYAPDERWEYSNTNYQIAGRMLEVVSGQEYQSYIAEHILEPVGMADSFVADGAAHDEMAIGHRPWFFGSLPADTHTDRATAPQGGVVSTADDLALYLQTMMNGEDDVLSAEGKALMMRPASPASPWYGLGWFIDTANGTVWHSGATPGIETLATMVPSQADAVVVFVNRGSGMGFGETVQLRNAVTAAGLDREYAGEGSRWGQQLLFIGLALLPLFYLAAIVWAWLHRRQIRAKSGVAGQFSLWFPLLTTIIAAWVMLSLVPDMIGAPIGTILLFQPDLGLVLIAGAVLGVVWSTFRLVVAFTGRRTSTPTEG</sequence>
<dbReference type="InterPro" id="IPR001466">
    <property type="entry name" value="Beta-lactam-related"/>
</dbReference>
<name>A0ABP7AWE2_9MICO</name>
<comment type="caution">
    <text evidence="4">The sequence shown here is derived from an EMBL/GenBank/DDBJ whole genome shotgun (WGS) entry which is preliminary data.</text>
</comment>
<feature type="transmembrane region" description="Helical" evidence="1">
    <location>
        <begin position="398"/>
        <end position="421"/>
    </location>
</feature>
<organism evidence="4 5">
    <name type="scientific">Microbacterium awajiense</name>
    <dbReference type="NCBI Taxonomy" id="415214"/>
    <lineage>
        <taxon>Bacteria</taxon>
        <taxon>Bacillati</taxon>
        <taxon>Actinomycetota</taxon>
        <taxon>Actinomycetes</taxon>
        <taxon>Micrococcales</taxon>
        <taxon>Microbacteriaceae</taxon>
        <taxon>Microbacterium</taxon>
    </lineage>
</organism>
<keyword evidence="1" id="KW-1133">Transmembrane helix</keyword>
<keyword evidence="1" id="KW-0812">Transmembrane</keyword>
<reference evidence="5" key="1">
    <citation type="journal article" date="2019" name="Int. J. Syst. Evol. Microbiol.">
        <title>The Global Catalogue of Microorganisms (GCM) 10K type strain sequencing project: providing services to taxonomists for standard genome sequencing and annotation.</title>
        <authorList>
            <consortium name="The Broad Institute Genomics Platform"/>
            <consortium name="The Broad Institute Genome Sequencing Center for Infectious Disease"/>
            <person name="Wu L."/>
            <person name="Ma J."/>
        </authorList>
    </citation>
    <scope>NUCLEOTIDE SEQUENCE [LARGE SCALE GENOMIC DNA]</scope>
    <source>
        <strain evidence="5">JCM 16544</strain>
    </source>
</reference>
<evidence type="ECO:0000259" key="3">
    <source>
        <dbReference type="Pfam" id="PF00144"/>
    </source>
</evidence>
<dbReference type="EMBL" id="BAAAYU010000005">
    <property type="protein sequence ID" value="GAA3641729.1"/>
    <property type="molecule type" value="Genomic_DNA"/>
</dbReference>
<proteinExistence type="predicted"/>
<dbReference type="RefSeq" id="WP_344739401.1">
    <property type="nucleotide sequence ID" value="NZ_BAAAYU010000005.1"/>
</dbReference>
<dbReference type="InterPro" id="IPR012338">
    <property type="entry name" value="Beta-lactam/transpept-like"/>
</dbReference>
<evidence type="ECO:0000256" key="1">
    <source>
        <dbReference type="SAM" id="Phobius"/>
    </source>
</evidence>
<evidence type="ECO:0000256" key="2">
    <source>
        <dbReference type="SAM" id="SignalP"/>
    </source>
</evidence>
<feature type="transmembrane region" description="Helical" evidence="1">
    <location>
        <begin position="365"/>
        <end position="386"/>
    </location>
</feature>
<feature type="chain" id="PRO_5046496114" description="Beta-lactamase-related domain-containing protein" evidence="2">
    <location>
        <begin position="21"/>
        <end position="473"/>
    </location>
</feature>
<feature type="signal peptide" evidence="2">
    <location>
        <begin position="1"/>
        <end position="20"/>
    </location>
</feature>
<dbReference type="InterPro" id="IPR050491">
    <property type="entry name" value="AmpC-like"/>
</dbReference>
<dbReference type="SUPFAM" id="SSF56601">
    <property type="entry name" value="beta-lactamase/transpeptidase-like"/>
    <property type="match status" value="1"/>
</dbReference>
<dbReference type="PANTHER" id="PTHR46825">
    <property type="entry name" value="D-ALANYL-D-ALANINE-CARBOXYPEPTIDASE/ENDOPEPTIDASE AMPH"/>
    <property type="match status" value="1"/>
</dbReference>
<protein>
    <recommendedName>
        <fullName evidence="3">Beta-lactamase-related domain-containing protein</fullName>
    </recommendedName>
</protein>
<accession>A0ABP7AWE2</accession>